<evidence type="ECO:0000313" key="3">
    <source>
        <dbReference type="Proteomes" id="UP000199372"/>
    </source>
</evidence>
<dbReference type="AlphaFoldDB" id="A0A1H8KPX1"/>
<sequence length="293" mass="31946">MSDPAALRSRAETLAGPLPALLAGAQHLARTVMLGSHGRRRPGQGDEFWQYRPAIPGDAARSVDWRRSARSDGHFVREKEWQAAQSVMLWVDQSASMSFASKGQAPKSDRAAELALATAILLGHGGERVGLCDHDLPPRTGSLQLLRLAQALGAGDAAAQPPDYGAPLAREMPSRSRALFLSDFLGDVTPVEGALLEAADRGISGVLVQVLDPQEEAFPFDGRTIFESMGGTLSHETLKAGELRNRYLDRLAERKDRLLQLCRTTGWQYTVHHTDTPPQSALLWIYGALERDH</sequence>
<evidence type="ECO:0000259" key="1">
    <source>
        <dbReference type="Pfam" id="PF01882"/>
    </source>
</evidence>
<dbReference type="PANTHER" id="PTHR33608">
    <property type="entry name" value="BLL2464 PROTEIN"/>
    <property type="match status" value="1"/>
</dbReference>
<gene>
    <name evidence="2" type="ORF">SAMN04488011_10875</name>
</gene>
<dbReference type="InterPro" id="IPR002881">
    <property type="entry name" value="DUF58"/>
</dbReference>
<evidence type="ECO:0000313" key="2">
    <source>
        <dbReference type="EMBL" id="SEN94831.1"/>
    </source>
</evidence>
<accession>A0A1H8KPX1</accession>
<dbReference type="PANTHER" id="PTHR33608:SF6">
    <property type="entry name" value="BLL2464 PROTEIN"/>
    <property type="match status" value="1"/>
</dbReference>
<dbReference type="EMBL" id="FOCM01000008">
    <property type="protein sequence ID" value="SEN94831.1"/>
    <property type="molecule type" value="Genomic_DNA"/>
</dbReference>
<dbReference type="RefSeq" id="WP_073129169.1">
    <property type="nucleotide sequence ID" value="NZ_FOCM01000008.1"/>
</dbReference>
<reference evidence="3" key="1">
    <citation type="submission" date="2016-10" db="EMBL/GenBank/DDBJ databases">
        <authorList>
            <person name="Varghese N."/>
            <person name="Submissions S."/>
        </authorList>
    </citation>
    <scope>NUCLEOTIDE SEQUENCE [LARGE SCALE GENOMIC DNA]</scope>
    <source>
        <strain evidence="3">DSM 26893</strain>
    </source>
</reference>
<dbReference type="OrthoDB" id="9794556at2"/>
<protein>
    <recommendedName>
        <fullName evidence="1">DUF58 domain-containing protein</fullName>
    </recommendedName>
</protein>
<organism evidence="2 3">
    <name type="scientific">Palleronia pelagia</name>
    <dbReference type="NCBI Taxonomy" id="387096"/>
    <lineage>
        <taxon>Bacteria</taxon>
        <taxon>Pseudomonadati</taxon>
        <taxon>Pseudomonadota</taxon>
        <taxon>Alphaproteobacteria</taxon>
        <taxon>Rhodobacterales</taxon>
        <taxon>Roseobacteraceae</taxon>
        <taxon>Palleronia</taxon>
    </lineage>
</organism>
<feature type="domain" description="DUF58" evidence="1">
    <location>
        <begin position="50"/>
        <end position="253"/>
    </location>
</feature>
<dbReference type="Proteomes" id="UP000199372">
    <property type="component" value="Unassembled WGS sequence"/>
</dbReference>
<keyword evidence="3" id="KW-1185">Reference proteome</keyword>
<name>A0A1H8KPX1_9RHOB</name>
<proteinExistence type="predicted"/>
<dbReference type="Pfam" id="PF01882">
    <property type="entry name" value="DUF58"/>
    <property type="match status" value="1"/>
</dbReference>